<keyword evidence="1" id="KW-0472">Membrane</keyword>
<dbReference type="AlphaFoldDB" id="A0A7Y5ASY0"/>
<sequence>MHSRETSEAAAQAPGAELGAAQQQAATKPLTEQALDQLTELAALGWSVTEHYTEQVKLTGKTAKAEWHLTGRSLTIAAALVVCFGAGLILLWGTILSLLGYLLFQATGSVVIAALALLLLQVAVLWWCWRSLSYVLSQVGFSKTWRQLRRVLFAKQPARAKTNPGANHAD</sequence>
<dbReference type="RefSeq" id="WP_173502208.1">
    <property type="nucleotide sequence ID" value="NZ_JABSOD010000020.1"/>
</dbReference>
<organism evidence="2 3">
    <name type="scientific">Rheinheimera lutimaris</name>
    <dbReference type="NCBI Taxonomy" id="2740584"/>
    <lineage>
        <taxon>Bacteria</taxon>
        <taxon>Pseudomonadati</taxon>
        <taxon>Pseudomonadota</taxon>
        <taxon>Gammaproteobacteria</taxon>
        <taxon>Chromatiales</taxon>
        <taxon>Chromatiaceae</taxon>
        <taxon>Rheinheimera</taxon>
    </lineage>
</organism>
<proteinExistence type="predicted"/>
<keyword evidence="3" id="KW-1185">Reference proteome</keyword>
<evidence type="ECO:0000313" key="2">
    <source>
        <dbReference type="EMBL" id="NRQ43975.1"/>
    </source>
</evidence>
<feature type="transmembrane region" description="Helical" evidence="1">
    <location>
        <begin position="110"/>
        <end position="129"/>
    </location>
</feature>
<feature type="transmembrane region" description="Helical" evidence="1">
    <location>
        <begin position="74"/>
        <end position="104"/>
    </location>
</feature>
<accession>A0A7Y5ASY0</accession>
<keyword evidence="1" id="KW-1133">Transmembrane helix</keyword>
<dbReference type="EMBL" id="JABSOD010000020">
    <property type="protein sequence ID" value="NRQ43975.1"/>
    <property type="molecule type" value="Genomic_DNA"/>
</dbReference>
<gene>
    <name evidence="2" type="ORF">HRH59_15630</name>
</gene>
<protein>
    <submittedName>
        <fullName evidence="2">Uncharacterized protein</fullName>
    </submittedName>
</protein>
<reference evidence="2 3" key="1">
    <citation type="submission" date="2020-06" db="EMBL/GenBank/DDBJ databases">
        <title>Rheinheimera sp. nov., a marine bacterium isolated from coastal.</title>
        <authorList>
            <person name="Yu Q."/>
            <person name="Qi Y."/>
            <person name="Pu J."/>
        </authorList>
    </citation>
    <scope>NUCLEOTIDE SEQUENCE [LARGE SCALE GENOMIC DNA]</scope>
    <source>
        <strain evidence="2 3">YQF-2</strain>
    </source>
</reference>
<name>A0A7Y5ASY0_9GAMM</name>
<dbReference type="Proteomes" id="UP000523161">
    <property type="component" value="Unassembled WGS sequence"/>
</dbReference>
<evidence type="ECO:0000313" key="3">
    <source>
        <dbReference type="Proteomes" id="UP000523161"/>
    </source>
</evidence>
<evidence type="ECO:0000256" key="1">
    <source>
        <dbReference type="SAM" id="Phobius"/>
    </source>
</evidence>
<keyword evidence="1" id="KW-0812">Transmembrane</keyword>
<comment type="caution">
    <text evidence="2">The sequence shown here is derived from an EMBL/GenBank/DDBJ whole genome shotgun (WGS) entry which is preliminary data.</text>
</comment>